<gene>
    <name evidence="2" type="ORF">V8G54_030405</name>
</gene>
<dbReference type="Proteomes" id="UP001374535">
    <property type="component" value="Chromosome 9"/>
</dbReference>
<evidence type="ECO:0000313" key="3">
    <source>
        <dbReference type="Proteomes" id="UP001374535"/>
    </source>
</evidence>
<sequence length="116" mass="13010">MKLNAKYNILTTALFRTNKSKNKLVIHICRSCSLLPISKTGFYIGMLTFINACACCVIVALFLCKPLRLSYGKACNNKFTEDLNDILSSHHVLLSDNMLHLISSSSPHEQHHAEKC</sequence>
<keyword evidence="3" id="KW-1185">Reference proteome</keyword>
<accession>A0AAQ3MWM0</accession>
<organism evidence="2 3">
    <name type="scientific">Vigna mungo</name>
    <name type="common">Black gram</name>
    <name type="synonym">Phaseolus mungo</name>
    <dbReference type="NCBI Taxonomy" id="3915"/>
    <lineage>
        <taxon>Eukaryota</taxon>
        <taxon>Viridiplantae</taxon>
        <taxon>Streptophyta</taxon>
        <taxon>Embryophyta</taxon>
        <taxon>Tracheophyta</taxon>
        <taxon>Spermatophyta</taxon>
        <taxon>Magnoliopsida</taxon>
        <taxon>eudicotyledons</taxon>
        <taxon>Gunneridae</taxon>
        <taxon>Pentapetalae</taxon>
        <taxon>rosids</taxon>
        <taxon>fabids</taxon>
        <taxon>Fabales</taxon>
        <taxon>Fabaceae</taxon>
        <taxon>Papilionoideae</taxon>
        <taxon>50 kb inversion clade</taxon>
        <taxon>NPAAA clade</taxon>
        <taxon>indigoferoid/millettioid clade</taxon>
        <taxon>Phaseoleae</taxon>
        <taxon>Vigna</taxon>
    </lineage>
</organism>
<keyword evidence="1" id="KW-0812">Transmembrane</keyword>
<feature type="transmembrane region" description="Helical" evidence="1">
    <location>
        <begin position="42"/>
        <end position="64"/>
    </location>
</feature>
<name>A0AAQ3MWM0_VIGMU</name>
<reference evidence="2 3" key="1">
    <citation type="journal article" date="2023" name="Life. Sci Alliance">
        <title>Evolutionary insights into 3D genome organization and epigenetic landscape of Vigna mungo.</title>
        <authorList>
            <person name="Junaid A."/>
            <person name="Singh B."/>
            <person name="Bhatia S."/>
        </authorList>
    </citation>
    <scope>NUCLEOTIDE SEQUENCE [LARGE SCALE GENOMIC DNA]</scope>
    <source>
        <strain evidence="2">Urdbean</strain>
    </source>
</reference>
<evidence type="ECO:0000313" key="2">
    <source>
        <dbReference type="EMBL" id="WVY98254.1"/>
    </source>
</evidence>
<keyword evidence="1" id="KW-0472">Membrane</keyword>
<evidence type="ECO:0000256" key="1">
    <source>
        <dbReference type="SAM" id="Phobius"/>
    </source>
</evidence>
<keyword evidence="1" id="KW-1133">Transmembrane helix</keyword>
<protein>
    <submittedName>
        <fullName evidence="2">Uncharacterized protein</fullName>
    </submittedName>
</protein>
<dbReference type="EMBL" id="CP144692">
    <property type="protein sequence ID" value="WVY98254.1"/>
    <property type="molecule type" value="Genomic_DNA"/>
</dbReference>
<proteinExistence type="predicted"/>
<dbReference type="AlphaFoldDB" id="A0AAQ3MWM0"/>